<sequence length="374" mass="42387">MAQTNVSSCVLSIIASLTSGLDVFRKFRESQSRKQRRSRKKNNHNETGNEDENRLAQSLRLGPEEIGREYQRSVYAAGEHFAQGDGIAQTSLAEILLKLNTGLVTIINTFLTRDKHDAKLDYQSLTNLSERSRDDTCRTLRQLFHRMTQSRVPSRLDGPRQKQDRPSNESAIYSRSRKAVPNARASCYRRLKRPSQVAMVRPGDKRKKSSSSTSTSKMQSSVSLALPESSTRETASRMSGGGNPPQTHRKQPAMDICQRPIHHPDALRSSRSTPVLDIAVTDHEQLPAYVAPLPPMPRRLQKSTPTYYSIDTTCTKLGEIPMHKWAEPYDFDAMLRLNKEAEENGWPLNNPKFAPEPKKRGGLFRLFRRSKEEV</sequence>
<dbReference type="PANTHER" id="PTHR42354:SF1">
    <property type="entry name" value="C2H2-TYPE DOMAIN-CONTAINING PROTEIN"/>
    <property type="match status" value="1"/>
</dbReference>
<accession>A0A9Q8UUV0</accession>
<proteinExistence type="predicted"/>
<feature type="compositionally biased region" description="Basic residues" evidence="1">
    <location>
        <begin position="33"/>
        <end position="42"/>
    </location>
</feature>
<keyword evidence="3" id="KW-1185">Reference proteome</keyword>
<evidence type="ECO:0000256" key="1">
    <source>
        <dbReference type="SAM" id="MobiDB-lite"/>
    </source>
</evidence>
<feature type="region of interest" description="Disordered" evidence="1">
    <location>
        <begin position="147"/>
        <end position="252"/>
    </location>
</feature>
<dbReference type="EMBL" id="CP090173">
    <property type="protein sequence ID" value="UJO23364.1"/>
    <property type="molecule type" value="Genomic_DNA"/>
</dbReference>
<dbReference type="OrthoDB" id="5226911at2759"/>
<dbReference type="KEGG" id="ffu:CLAFUR5_12659"/>
<feature type="region of interest" description="Disordered" evidence="1">
    <location>
        <begin position="30"/>
        <end position="56"/>
    </location>
</feature>
<dbReference type="RefSeq" id="XP_047767730.1">
    <property type="nucleotide sequence ID" value="XM_047911807.1"/>
</dbReference>
<evidence type="ECO:0000313" key="3">
    <source>
        <dbReference type="Proteomes" id="UP000756132"/>
    </source>
</evidence>
<feature type="compositionally biased region" description="Basic and acidic residues" evidence="1">
    <location>
        <begin position="157"/>
        <end position="167"/>
    </location>
</feature>
<dbReference type="Proteomes" id="UP000756132">
    <property type="component" value="Chromosome 11"/>
</dbReference>
<dbReference type="AlphaFoldDB" id="A0A9Q8UUV0"/>
<feature type="compositionally biased region" description="Low complexity" evidence="1">
    <location>
        <begin position="210"/>
        <end position="223"/>
    </location>
</feature>
<name>A0A9Q8UUV0_PASFU</name>
<dbReference type="GeneID" id="71992537"/>
<dbReference type="PANTHER" id="PTHR42354">
    <property type="entry name" value="C2H2-TYPE DOMAIN-CONTAINING PROTEIN"/>
    <property type="match status" value="1"/>
</dbReference>
<protein>
    <submittedName>
        <fullName evidence="2">Uncharacterized protein</fullName>
    </submittedName>
</protein>
<reference evidence="2" key="2">
    <citation type="journal article" date="2022" name="Microb. Genom.">
        <title>A chromosome-scale genome assembly of the tomato pathogen Cladosporium fulvum reveals a compartmentalized genome architecture and the presence of a dispensable chromosome.</title>
        <authorList>
            <person name="Zaccaron A.Z."/>
            <person name="Chen L.H."/>
            <person name="Samaras A."/>
            <person name="Stergiopoulos I."/>
        </authorList>
    </citation>
    <scope>NUCLEOTIDE SEQUENCE</scope>
    <source>
        <strain evidence="2">Race5_Kim</strain>
    </source>
</reference>
<reference evidence="2" key="1">
    <citation type="submission" date="2021-12" db="EMBL/GenBank/DDBJ databases">
        <authorList>
            <person name="Zaccaron A."/>
            <person name="Stergiopoulos I."/>
        </authorList>
    </citation>
    <scope>NUCLEOTIDE SEQUENCE</scope>
    <source>
        <strain evidence="2">Race5_Kim</strain>
    </source>
</reference>
<organism evidence="2 3">
    <name type="scientific">Passalora fulva</name>
    <name type="common">Tomato leaf mold</name>
    <name type="synonym">Cladosporium fulvum</name>
    <dbReference type="NCBI Taxonomy" id="5499"/>
    <lineage>
        <taxon>Eukaryota</taxon>
        <taxon>Fungi</taxon>
        <taxon>Dikarya</taxon>
        <taxon>Ascomycota</taxon>
        <taxon>Pezizomycotina</taxon>
        <taxon>Dothideomycetes</taxon>
        <taxon>Dothideomycetidae</taxon>
        <taxon>Mycosphaerellales</taxon>
        <taxon>Mycosphaerellaceae</taxon>
        <taxon>Fulvia</taxon>
    </lineage>
</organism>
<evidence type="ECO:0000313" key="2">
    <source>
        <dbReference type="EMBL" id="UJO23364.1"/>
    </source>
</evidence>
<gene>
    <name evidence="2" type="ORF">CLAFUR5_12659</name>
</gene>